<feature type="compositionally biased region" description="Low complexity" evidence="3">
    <location>
        <begin position="1399"/>
        <end position="1419"/>
    </location>
</feature>
<feature type="region of interest" description="Disordered" evidence="3">
    <location>
        <begin position="1374"/>
        <end position="1505"/>
    </location>
</feature>
<dbReference type="GO" id="GO:0004190">
    <property type="term" value="F:aspartic-type endopeptidase activity"/>
    <property type="evidence" value="ECO:0007669"/>
    <property type="project" value="UniProtKB-ARBA"/>
</dbReference>
<dbReference type="Pfam" id="PF00026">
    <property type="entry name" value="Asp"/>
    <property type="match status" value="1"/>
</dbReference>
<comment type="similarity">
    <text evidence="1">Belongs to the STXBP/unc-18/SEC1 family.</text>
</comment>
<feature type="region of interest" description="Disordered" evidence="3">
    <location>
        <begin position="106"/>
        <end position="132"/>
    </location>
</feature>
<feature type="region of interest" description="Disordered" evidence="3">
    <location>
        <begin position="1240"/>
        <end position="1263"/>
    </location>
</feature>
<evidence type="ECO:0000313" key="6">
    <source>
        <dbReference type="Proteomes" id="UP001204833"/>
    </source>
</evidence>
<dbReference type="Gene3D" id="3.40.50.2060">
    <property type="match status" value="1"/>
</dbReference>
<dbReference type="Gene3D" id="1.25.40.60">
    <property type="match status" value="1"/>
</dbReference>
<evidence type="ECO:0000256" key="2">
    <source>
        <dbReference type="ARBA" id="ARBA00023157"/>
    </source>
</evidence>
<dbReference type="InterPro" id="IPR001619">
    <property type="entry name" value="Sec1-like"/>
</dbReference>
<dbReference type="GeneID" id="76151471"/>
<feature type="compositionally biased region" description="Polar residues" evidence="3">
    <location>
        <begin position="1469"/>
        <end position="1492"/>
    </location>
</feature>
<feature type="compositionally biased region" description="Basic residues" evidence="3">
    <location>
        <begin position="1495"/>
        <end position="1505"/>
    </location>
</feature>
<gene>
    <name evidence="5" type="ORF">KGF57_003413</name>
</gene>
<protein>
    <submittedName>
        <fullName evidence="5">Sec1</fullName>
    </submittedName>
</protein>
<evidence type="ECO:0000313" key="5">
    <source>
        <dbReference type="EMBL" id="KAI5956693.1"/>
    </source>
</evidence>
<dbReference type="InterPro" id="IPR036045">
    <property type="entry name" value="Sec1-like_sf"/>
</dbReference>
<evidence type="ECO:0000256" key="1">
    <source>
        <dbReference type="ARBA" id="ARBA00009884"/>
    </source>
</evidence>
<feature type="domain" description="Peptidase A1" evidence="4">
    <location>
        <begin position="87"/>
        <end position="532"/>
    </location>
</feature>
<keyword evidence="6" id="KW-1185">Reference proteome</keyword>
<evidence type="ECO:0000256" key="3">
    <source>
        <dbReference type="SAM" id="MobiDB-lite"/>
    </source>
</evidence>
<dbReference type="Gene3D" id="2.40.70.10">
    <property type="entry name" value="Acid Proteases"/>
    <property type="match status" value="2"/>
</dbReference>
<dbReference type="InterPro" id="IPR043127">
    <property type="entry name" value="Sec-1-like_dom3a"/>
</dbReference>
<dbReference type="InterPro" id="IPR027482">
    <property type="entry name" value="Sec1-like_dom2"/>
</dbReference>
<proteinExistence type="inferred from homology"/>
<dbReference type="EMBL" id="JAIHNG010000125">
    <property type="protein sequence ID" value="KAI5956693.1"/>
    <property type="molecule type" value="Genomic_DNA"/>
</dbReference>
<dbReference type="Pfam" id="PF00995">
    <property type="entry name" value="Sec1"/>
    <property type="match status" value="1"/>
</dbReference>
<organism evidence="5 6">
    <name type="scientific">Candida theae</name>
    <dbReference type="NCBI Taxonomy" id="1198502"/>
    <lineage>
        <taxon>Eukaryota</taxon>
        <taxon>Fungi</taxon>
        <taxon>Dikarya</taxon>
        <taxon>Ascomycota</taxon>
        <taxon>Saccharomycotina</taxon>
        <taxon>Pichiomycetes</taxon>
        <taxon>Debaryomycetaceae</taxon>
        <taxon>Candida/Lodderomyces clade</taxon>
        <taxon>Candida</taxon>
    </lineage>
</organism>
<dbReference type="PANTHER" id="PTHR11679">
    <property type="entry name" value="VESICLE PROTEIN SORTING-ASSOCIATED"/>
    <property type="match status" value="1"/>
</dbReference>
<dbReference type="RefSeq" id="XP_051608098.1">
    <property type="nucleotide sequence ID" value="XM_051752830.1"/>
</dbReference>
<dbReference type="Proteomes" id="UP001204833">
    <property type="component" value="Unassembled WGS sequence"/>
</dbReference>
<comment type="caution">
    <text evidence="5">The sequence shown here is derived from an EMBL/GenBank/DDBJ whole genome shotgun (WGS) entry which is preliminary data.</text>
</comment>
<accession>A0AAD5BD61</accession>
<sequence>MPVSSSQSINLLTQTSTTSLDLPHLPDFDKRDSHEDETDIIPFTIARPTIRTAATTAALSSKSNLTSTQTTVASTYSTEDRNDMDVFKLVFTVGSDDSYYNAQFEFGANSQQRQQQEGNGTNDGEESPDSSQQIGLRLDLIQPEVWVMNGAKYKDCSEICSSRSSILSPYFESSVSSIPSSVADAPIFTTNCARQGLYTKGTTSPSNLPSPTGVGDAAMRNGDVYTIPYLNQIHASGEFVTDDFNFNTTSGNNFQMSNFTFVNVNDTGMSVGGLGLASYPKGNGFLSRLVQQNVIKSQSYSLWFSSNSTNNGTNNNNGADDDDGDSSSNVLSIAQLIPGVVDKKYYIGDLYSIDIIPHTGVRYNYTQASTNADLAGLILPIINLDNIKVERIDTGQSVSLKSNEDEPLPVLLDSRIMYSYLPLNVIINLAIQTNAYFSSEANRWLVECDVLTSNSNATVNFVIGAVNVQIPVSEFLVDAVYQGNNLQFENGNKACYLTVLRTDAAGYNSLGLSFLKHVYLVVDNDGRQVAIANSNKFLDVDEAELLHLEDEHQLPAFNLSSVAPPAASTAIGSGKARNISSIAYIESGTIPFATPMTYANAGNASTVAESITLTYSEVTPNANDGQLASLNIPARLSGALIRSGSIIVTGVNTRSASSSIAQDSAQSTSSSGGGQSVVAQFAGLDIGGWDLIVAMSKNKDPNSLINIQHDYIHNKIKQAQAADPKQIYNLVIDEKVKTILYKSFTKEQLLRIVASVELIDTERRKNAYMTAIYMVEQSIYNMKCIMADVKTKRYKSGRTLFAYQDEDVDRKATKFFFERFIPHVDNFITEYGRINFEYNAVETRVFLVDDKTPNSMPLYYNKNALHLVMPQIKLVAKCLLNVMISMEEYPFIRFYRPQDANYEAKRLPELIADEFQKQMDEYCRANQNYPTPEVSAKTRSILLITDRTIDLFAPLLHEFSYQAMAMDIVESLEKDGVFKYQSENEKGEVKDVVATLDNEDDEDWINLRHLHIIESSELIVNKITELVKNNPLMIDRSKASTSSDLMYIVAHLKGFDEERRQLTLHKTLIDKCLDINASRKLAEFAADFEQTCCADGVSFEGERNKHLHDDLIVLLARDDLHINDKMRLILIYAFYRGGLIRADFEKLIKFIGVDDRHISGLVERCFNNVDKLGFQLFKTDIKDKPFGKQYFHTINNEGTYNTSRYTPGLKTIMQNVAKYSLDREWFPYFRDIPLDDEVVANEPKGSSSSSARGKNADLHSSGTLRNPRIKASWASQTGTSASNLSRHGGVSSLKQKQRIFCYVAGGITYSEIRSIYELSSSLNKEFYIGSESILRPRDFLIGLQSMGSNKTLEALDLNIVKELSKSEEIPNFLYNDGTSGIPRSVPVQQQSTIRGSGIPPQQQQQQQQQQQYQQQTQPQFGQSASFQQQVEQQQQAYARAHGLQQDSGSFANGAGGSGGGGHYKKRSTKSATPESNSAPTSGSGDRSGPSDTSSKKRSRLKKLFK</sequence>
<dbReference type="PROSITE" id="PS51767">
    <property type="entry name" value="PEPTIDASE_A1"/>
    <property type="match status" value="1"/>
</dbReference>
<dbReference type="InterPro" id="IPR043154">
    <property type="entry name" value="Sec-1-like_dom1"/>
</dbReference>
<dbReference type="GO" id="GO:0016192">
    <property type="term" value="P:vesicle-mediated transport"/>
    <property type="evidence" value="ECO:0007669"/>
    <property type="project" value="InterPro"/>
</dbReference>
<dbReference type="SUPFAM" id="SSF50630">
    <property type="entry name" value="Acid proteases"/>
    <property type="match status" value="1"/>
</dbReference>
<keyword evidence="2" id="KW-1015">Disulfide bond</keyword>
<dbReference type="InterPro" id="IPR021109">
    <property type="entry name" value="Peptidase_aspartic_dom_sf"/>
</dbReference>
<dbReference type="SUPFAM" id="SSF56815">
    <property type="entry name" value="Sec1/munc18-like (SM) proteins"/>
    <property type="match status" value="1"/>
</dbReference>
<evidence type="ECO:0000259" key="4">
    <source>
        <dbReference type="PROSITE" id="PS51767"/>
    </source>
</evidence>
<name>A0AAD5BD61_9ASCO</name>
<feature type="compositionally biased region" description="Polar residues" evidence="3">
    <location>
        <begin position="1244"/>
        <end position="1263"/>
    </location>
</feature>
<dbReference type="Gene3D" id="3.40.50.1910">
    <property type="match status" value="1"/>
</dbReference>
<dbReference type="Gene3D" id="3.90.830.10">
    <property type="entry name" value="Syntaxin Binding Protein 1, Chain A, domain 2"/>
    <property type="match status" value="1"/>
</dbReference>
<reference evidence="5 6" key="1">
    <citation type="journal article" date="2022" name="DNA Res.">
        <title>Genome analysis of five recently described species of the CUG-Ser clade uncovers Candida theae as a new hybrid lineage with pathogenic potential in the Candida parapsilosis species complex.</title>
        <authorList>
            <person name="Mixao V."/>
            <person name="Del Olmo V."/>
            <person name="Hegedusova E."/>
            <person name="Saus E."/>
            <person name="Pryszcz L."/>
            <person name="Cillingova A."/>
            <person name="Nosek J."/>
            <person name="Gabaldon T."/>
        </authorList>
    </citation>
    <scope>NUCLEOTIDE SEQUENCE [LARGE SCALE GENOMIC DNA]</scope>
    <source>
        <strain evidence="5 6">CBS 12239</strain>
    </source>
</reference>
<feature type="compositionally biased region" description="Polar residues" evidence="3">
    <location>
        <begin position="108"/>
        <end position="122"/>
    </location>
</feature>
<dbReference type="InterPro" id="IPR033121">
    <property type="entry name" value="PEPTIDASE_A1"/>
</dbReference>